<protein>
    <submittedName>
        <fullName evidence="2">3-oxoadipate enol-lactonase</fullName>
    </submittedName>
</protein>
<evidence type="ECO:0000313" key="3">
    <source>
        <dbReference type="Proteomes" id="UP000235994"/>
    </source>
</evidence>
<proteinExistence type="predicted"/>
<organism evidence="2 3">
    <name type="scientific">Achromobacter pulmonis</name>
    <dbReference type="NCBI Taxonomy" id="1389932"/>
    <lineage>
        <taxon>Bacteria</taxon>
        <taxon>Pseudomonadati</taxon>
        <taxon>Pseudomonadota</taxon>
        <taxon>Betaproteobacteria</taxon>
        <taxon>Burkholderiales</taxon>
        <taxon>Alcaligenaceae</taxon>
        <taxon>Achromobacter</taxon>
    </lineage>
</organism>
<name>A0A2N8KHR9_9BURK</name>
<dbReference type="Proteomes" id="UP000235994">
    <property type="component" value="Unassembled WGS sequence"/>
</dbReference>
<evidence type="ECO:0000259" key="1">
    <source>
        <dbReference type="Pfam" id="PF00561"/>
    </source>
</evidence>
<dbReference type="Gene3D" id="3.40.50.1820">
    <property type="entry name" value="alpha/beta hydrolase"/>
    <property type="match status" value="1"/>
</dbReference>
<dbReference type="SUPFAM" id="SSF53474">
    <property type="entry name" value="alpha/beta-Hydrolases"/>
    <property type="match status" value="1"/>
</dbReference>
<dbReference type="InterPro" id="IPR050266">
    <property type="entry name" value="AB_hydrolase_sf"/>
</dbReference>
<comment type="caution">
    <text evidence="2">The sequence shown here is derived from an EMBL/GenBank/DDBJ whole genome shotgun (WGS) entry which is preliminary data.</text>
</comment>
<dbReference type="InterPro" id="IPR029058">
    <property type="entry name" value="AB_hydrolase_fold"/>
</dbReference>
<dbReference type="InterPro" id="IPR000073">
    <property type="entry name" value="AB_hydrolase_1"/>
</dbReference>
<gene>
    <name evidence="2" type="ORF">C1I89_18650</name>
</gene>
<accession>A0A2N8KHR9</accession>
<keyword evidence="3" id="KW-1185">Reference proteome</keyword>
<dbReference type="EMBL" id="POQS01000004">
    <property type="protein sequence ID" value="PND33002.1"/>
    <property type="molecule type" value="Genomic_DNA"/>
</dbReference>
<sequence>MSAHYSRSGRGEPLVLLHGVGLDHTLWDDLAPLLEPDFEVLRYDLLGHGNAPAVDETITVQDYIAQLDAELDRAGWQNANVLGYSMGGLIAGAYAAARPQRVRRLTLLSTVFRRSPDEARAVLARLEAAATQDPAAAAQVSLARWFTPDFQARRPERVASIGQRLLRNDRASFLAAYRVFALGDPILAQAAPGIACPALAMTGEEDVGSTPRMTRELAAALPCGQARVVAGQRHMLPVEEPAVVAAALQRFFRAQGETRHCA</sequence>
<dbReference type="RefSeq" id="WP_102774106.1">
    <property type="nucleotide sequence ID" value="NZ_POQS01000004.1"/>
</dbReference>
<dbReference type="PANTHER" id="PTHR43798">
    <property type="entry name" value="MONOACYLGLYCEROL LIPASE"/>
    <property type="match status" value="1"/>
</dbReference>
<dbReference type="AlphaFoldDB" id="A0A2N8KHR9"/>
<dbReference type="PRINTS" id="PR00111">
    <property type="entry name" value="ABHYDROLASE"/>
</dbReference>
<dbReference type="Pfam" id="PF00561">
    <property type="entry name" value="Abhydrolase_1"/>
    <property type="match status" value="1"/>
</dbReference>
<reference evidence="2 3" key="1">
    <citation type="submission" date="2018-01" db="EMBL/GenBank/DDBJ databases">
        <title>The draft genome of an aniline degradation strain ANB-1.</title>
        <authorList>
            <person name="Zhang L."/>
            <person name="Jiang J."/>
        </authorList>
    </citation>
    <scope>NUCLEOTIDE SEQUENCE [LARGE SCALE GENOMIC DNA]</scope>
    <source>
        <strain evidence="2 3">ANB-1</strain>
    </source>
</reference>
<evidence type="ECO:0000313" key="2">
    <source>
        <dbReference type="EMBL" id="PND33002.1"/>
    </source>
</evidence>
<feature type="domain" description="AB hydrolase-1" evidence="1">
    <location>
        <begin position="13"/>
        <end position="241"/>
    </location>
</feature>